<name>A0A2D3T1L7_9ENTR</name>
<evidence type="ECO:0000313" key="5">
    <source>
        <dbReference type="Proteomes" id="UP000229055"/>
    </source>
</evidence>
<dbReference type="OMA" id="ANSYEHA"/>
<evidence type="ECO:0000313" key="3">
    <source>
        <dbReference type="EMBL" id="ATW30476.1"/>
    </source>
</evidence>
<dbReference type="EMBL" id="CP022932">
    <property type="protein sequence ID" value="ASV34147.1"/>
    <property type="molecule type" value="Genomic_DNA"/>
</dbReference>
<evidence type="ECO:0000313" key="1">
    <source>
        <dbReference type="EMBL" id="ASV34147.1"/>
    </source>
</evidence>
<dbReference type="RefSeq" id="WP_012738248.1">
    <property type="nucleotide sequence ID" value="NZ_CADIJI010000039.1"/>
</dbReference>
<dbReference type="EMBL" id="CP017606">
    <property type="protein sequence ID" value="ATW30476.1"/>
    <property type="molecule type" value="Genomic_DNA"/>
</dbReference>
<sequence length="102" mass="11498">MSQSEKRQRTQLLLGILCTPEEKKLIQEKAEASGLSVGEFLRRCALGRRITPKTDVKLISELSKTGLLQKQLFNEGKGVHSQEYSDILVALKKAILKIDFKE</sequence>
<evidence type="ECO:0000313" key="2">
    <source>
        <dbReference type="EMBL" id="ATW29687.1"/>
    </source>
</evidence>
<dbReference type="InterPro" id="IPR053842">
    <property type="entry name" value="NikA-like"/>
</dbReference>
<protein>
    <submittedName>
        <fullName evidence="2">Mobilization protein</fullName>
    </submittedName>
    <submittedName>
        <fullName evidence="1">Ribbon-helix-helix protein, CopG family</fullName>
    </submittedName>
</protein>
<dbReference type="NCBIfam" id="NF041264">
    <property type="entry name" value="MobA"/>
    <property type="match status" value="1"/>
</dbReference>
<reference evidence="1" key="2">
    <citation type="submission" date="2017-08" db="EMBL/GenBank/DDBJ databases">
        <title>Genome sequence of Candidatus Hamiltonella defensa from Acyrthosiphon pisum strain MI47.</title>
        <authorList>
            <person name="Patel V.A."/>
            <person name="Chevignon G."/>
            <person name="Russell J.A."/>
            <person name="Oliver K.M."/>
        </authorList>
    </citation>
    <scope>NUCLEOTIDE SEQUENCE</scope>
    <source>
        <strain evidence="1">MI47</strain>
    </source>
</reference>
<dbReference type="AlphaFoldDB" id="A0A2D3T1L7"/>
<dbReference type="Pfam" id="PF21983">
    <property type="entry name" value="NikA-like"/>
    <property type="match status" value="1"/>
</dbReference>
<reference evidence="5 6" key="3">
    <citation type="submission" date="2017-11" db="EMBL/GenBank/DDBJ databases">
        <title>PacBio sequencing of new strain of the secondary endosymbiont Candidatus Hamiltonella defensa.</title>
        <authorList>
            <person name="Strand M.R."/>
            <person name="Oliver K."/>
        </authorList>
    </citation>
    <scope>NUCLEOTIDE SEQUENCE [LARGE SCALE GENOMIC DNA]</scope>
    <source>
        <strain evidence="6">A2C</strain>
        <strain evidence="5">ZA17</strain>
    </source>
</reference>
<dbReference type="GeneID" id="66261845"/>
<dbReference type="GO" id="GO:0006355">
    <property type="term" value="P:regulation of DNA-templated transcription"/>
    <property type="evidence" value="ECO:0007669"/>
    <property type="project" value="InterPro"/>
</dbReference>
<dbReference type="Proteomes" id="UP000230008">
    <property type="component" value="Chromosome"/>
</dbReference>
<dbReference type="EMBL" id="CP017613">
    <property type="protein sequence ID" value="ATW34240.1"/>
    <property type="molecule type" value="Genomic_DNA"/>
</dbReference>
<dbReference type="EMBL" id="CP017606">
    <property type="protein sequence ID" value="ATW29687.1"/>
    <property type="molecule type" value="Genomic_DNA"/>
</dbReference>
<accession>A0A2D3T1L7</accession>
<dbReference type="Proteomes" id="UP000229055">
    <property type="component" value="Chromosome"/>
</dbReference>
<gene>
    <name evidence="2" type="ORF">BJP41_04240</name>
    <name evidence="3" type="ORF">BJP41_09235</name>
    <name evidence="4" type="ORF">BJP43_08215</name>
    <name evidence="1" type="ORF">CJJ18_09520</name>
</gene>
<dbReference type="Proteomes" id="UP000792865">
    <property type="component" value="Chromosome"/>
</dbReference>
<dbReference type="Gene3D" id="1.10.1220.10">
    <property type="entry name" value="Met repressor-like"/>
    <property type="match status" value="1"/>
</dbReference>
<organism evidence="2 6">
    <name type="scientific">Candidatus Williamhamiltonella defendens</name>
    <dbReference type="NCBI Taxonomy" id="138072"/>
    <lineage>
        <taxon>Bacteria</taxon>
        <taxon>Pseudomonadati</taxon>
        <taxon>Pseudomonadota</taxon>
        <taxon>Gammaproteobacteria</taxon>
        <taxon>Enterobacterales</taxon>
        <taxon>Enterobacteriaceae</taxon>
        <taxon>aphid secondary symbionts</taxon>
        <taxon>Candidatus Williamhamiltonella</taxon>
    </lineage>
</organism>
<dbReference type="InterPro" id="IPR013321">
    <property type="entry name" value="Arc_rbn_hlx_hlx"/>
</dbReference>
<evidence type="ECO:0000313" key="6">
    <source>
        <dbReference type="Proteomes" id="UP000230008"/>
    </source>
</evidence>
<reference evidence="2" key="4">
    <citation type="journal article" date="2018" name="Genome Biol. Evol.">
        <title>Culture-Facilitated Comparative Genomics of the Facultative Symbiont Hamiltonella defensa.</title>
        <authorList>
            <person name="Chevignon G."/>
            <person name="Boyd B.M."/>
            <person name="Brandt J.W."/>
            <person name="Oliver K.M."/>
            <person name="Strand M.R."/>
        </authorList>
    </citation>
    <scope>NUCLEOTIDE SEQUENCE</scope>
    <source>
        <strain evidence="2">A2C</strain>
        <strain evidence="4">ZA17</strain>
    </source>
</reference>
<reference evidence="5 6" key="1">
    <citation type="submission" date="2016-10" db="EMBL/GenBank/DDBJ databases">
        <authorList>
            <person name="Chevignon G."/>
        </authorList>
    </citation>
    <scope>NUCLEOTIDE SEQUENCE [LARGE SCALE GENOMIC DNA]</scope>
    <source>
        <strain evidence="6">A2C</strain>
        <strain evidence="5">ZA17</strain>
    </source>
</reference>
<evidence type="ECO:0000313" key="4">
    <source>
        <dbReference type="EMBL" id="ATW34240.1"/>
    </source>
</evidence>
<dbReference type="GO" id="GO:0043565">
    <property type="term" value="F:sequence-specific DNA binding"/>
    <property type="evidence" value="ECO:0007669"/>
    <property type="project" value="UniProtKB-ARBA"/>
</dbReference>
<proteinExistence type="predicted"/>
<dbReference type="InterPro" id="IPR047751">
    <property type="entry name" value="MobA-like"/>
</dbReference>